<dbReference type="GO" id="GO:0046983">
    <property type="term" value="F:protein dimerization activity"/>
    <property type="evidence" value="ECO:0007669"/>
    <property type="project" value="InterPro"/>
</dbReference>
<evidence type="ECO:0000313" key="8">
    <source>
        <dbReference type="Proteomes" id="UP000228380"/>
    </source>
</evidence>
<dbReference type="GO" id="GO:0005634">
    <property type="term" value="C:nucleus"/>
    <property type="evidence" value="ECO:0007669"/>
    <property type="project" value="UniProtKB-SubCell"/>
</dbReference>
<dbReference type="KEGG" id="pda:103707659"/>
<dbReference type="PROSITE" id="PS50066">
    <property type="entry name" value="MADS_BOX_2"/>
    <property type="match status" value="1"/>
</dbReference>
<comment type="subcellular location">
    <subcellularLocation>
        <location evidence="1">Nucleus</location>
    </subcellularLocation>
</comment>
<evidence type="ECO:0000256" key="6">
    <source>
        <dbReference type="SAM" id="Coils"/>
    </source>
</evidence>
<accession>A0A8B7C2R7</accession>
<feature type="coiled-coil region" evidence="6">
    <location>
        <begin position="149"/>
        <end position="176"/>
    </location>
</feature>
<dbReference type="AlphaFoldDB" id="A0A8B7C2R7"/>
<dbReference type="Proteomes" id="UP000228380">
    <property type="component" value="Unplaced"/>
</dbReference>
<dbReference type="PRINTS" id="PR00404">
    <property type="entry name" value="MADSDOMAIN"/>
</dbReference>
<protein>
    <submittedName>
        <fullName evidence="9">Agamous-like MADS-box protein AGL29</fullName>
    </submittedName>
</protein>
<reference evidence="9" key="1">
    <citation type="submission" date="2025-08" db="UniProtKB">
        <authorList>
            <consortium name="RefSeq"/>
        </authorList>
    </citation>
    <scope>IDENTIFICATION</scope>
    <source>
        <tissue evidence="9">Young leaves</tissue>
    </source>
</reference>
<dbReference type="Gene3D" id="3.40.1810.10">
    <property type="entry name" value="Transcription factor, MADS-box"/>
    <property type="match status" value="1"/>
</dbReference>
<evidence type="ECO:0000259" key="7">
    <source>
        <dbReference type="PROSITE" id="PS50066"/>
    </source>
</evidence>
<proteinExistence type="predicted"/>
<keyword evidence="6" id="KW-0175">Coiled coil</keyword>
<dbReference type="PANTHER" id="PTHR11945:SF776">
    <property type="entry name" value="AGAMOUS-LIKE 50-RELATED"/>
    <property type="match status" value="1"/>
</dbReference>
<dbReference type="CDD" id="cd00120">
    <property type="entry name" value="MADS"/>
    <property type="match status" value="1"/>
</dbReference>
<organism evidence="8 9">
    <name type="scientific">Phoenix dactylifera</name>
    <name type="common">Date palm</name>
    <dbReference type="NCBI Taxonomy" id="42345"/>
    <lineage>
        <taxon>Eukaryota</taxon>
        <taxon>Viridiplantae</taxon>
        <taxon>Streptophyta</taxon>
        <taxon>Embryophyta</taxon>
        <taxon>Tracheophyta</taxon>
        <taxon>Spermatophyta</taxon>
        <taxon>Magnoliopsida</taxon>
        <taxon>Liliopsida</taxon>
        <taxon>Arecaceae</taxon>
        <taxon>Coryphoideae</taxon>
        <taxon>Phoeniceae</taxon>
        <taxon>Phoenix</taxon>
    </lineage>
</organism>
<name>A0A8B7C2R7_PHODC</name>
<gene>
    <name evidence="9" type="primary">LOC103707659</name>
</gene>
<dbReference type="Pfam" id="PF00319">
    <property type="entry name" value="SRF-TF"/>
    <property type="match status" value="1"/>
</dbReference>
<evidence type="ECO:0000256" key="1">
    <source>
        <dbReference type="ARBA" id="ARBA00004123"/>
    </source>
</evidence>
<dbReference type="PANTHER" id="PTHR11945">
    <property type="entry name" value="MADS BOX PROTEIN"/>
    <property type="match status" value="1"/>
</dbReference>
<keyword evidence="2" id="KW-0805">Transcription regulation</keyword>
<keyword evidence="3" id="KW-0238">DNA-binding</keyword>
<evidence type="ECO:0000256" key="3">
    <source>
        <dbReference type="ARBA" id="ARBA00023125"/>
    </source>
</evidence>
<evidence type="ECO:0000256" key="2">
    <source>
        <dbReference type="ARBA" id="ARBA00023015"/>
    </source>
</evidence>
<dbReference type="RefSeq" id="XP_008790449.2">
    <property type="nucleotide sequence ID" value="XM_008792227.2"/>
</dbReference>
<keyword evidence="8" id="KW-1185">Reference proteome</keyword>
<dbReference type="OrthoDB" id="759768at2759"/>
<keyword evidence="4" id="KW-0804">Transcription</keyword>
<sequence length="207" mass="22439">MAERKFRGRQKIEIKKIEKKAARDVAFSKRRAGMFSKASELATLCGVDVGVVAFSPAGRPYTFGYPDANVVFDRFLGIVRAEGGSGGPAGTTASHQADILRQLSQRCSQMMDLLSAGREKRAVLEERLNSESEDPEDRAWPEDLEGLGLERLARMVRGFEEQRAKARLRVLQIQEQGGSSAGPSAMAVIPMRAAGFGAPGGSGPWIN</sequence>
<dbReference type="GeneID" id="103707659"/>
<feature type="domain" description="MADS-box" evidence="7">
    <location>
        <begin position="7"/>
        <end position="67"/>
    </location>
</feature>
<evidence type="ECO:0000256" key="4">
    <source>
        <dbReference type="ARBA" id="ARBA00023163"/>
    </source>
</evidence>
<dbReference type="SMART" id="SM00432">
    <property type="entry name" value="MADS"/>
    <property type="match status" value="1"/>
</dbReference>
<dbReference type="InterPro" id="IPR002100">
    <property type="entry name" value="TF_MADSbox"/>
</dbReference>
<dbReference type="InterPro" id="IPR036879">
    <property type="entry name" value="TF_MADSbox_sf"/>
</dbReference>
<evidence type="ECO:0000256" key="5">
    <source>
        <dbReference type="ARBA" id="ARBA00023242"/>
    </source>
</evidence>
<dbReference type="GO" id="GO:0000981">
    <property type="term" value="F:DNA-binding transcription factor activity, RNA polymerase II-specific"/>
    <property type="evidence" value="ECO:0007669"/>
    <property type="project" value="TreeGrafter"/>
</dbReference>
<keyword evidence="5" id="KW-0539">Nucleus</keyword>
<dbReference type="SUPFAM" id="SSF55455">
    <property type="entry name" value="SRF-like"/>
    <property type="match status" value="1"/>
</dbReference>
<evidence type="ECO:0000313" key="9">
    <source>
        <dbReference type="RefSeq" id="XP_008790449.2"/>
    </source>
</evidence>
<dbReference type="GO" id="GO:0000978">
    <property type="term" value="F:RNA polymerase II cis-regulatory region sequence-specific DNA binding"/>
    <property type="evidence" value="ECO:0007669"/>
    <property type="project" value="TreeGrafter"/>
</dbReference>